<comment type="caution">
    <text evidence="1">The sequence shown here is derived from an EMBL/GenBank/DDBJ whole genome shotgun (WGS) entry which is preliminary data.</text>
</comment>
<dbReference type="STRING" id="452.Lspi_0236"/>
<dbReference type="InterPro" id="IPR010319">
    <property type="entry name" value="Transglutaminase-like_Cys_pept"/>
</dbReference>
<dbReference type="PANTHER" id="PTHR39327">
    <property type="match status" value="1"/>
</dbReference>
<dbReference type="OrthoDB" id="5401788at2"/>
<accession>A0A0W0ZAL2</accession>
<sequence>MYRECWSHLRKNLPNAVKYLLAAGLFFSLQSGLGKSIRDSSLFLAFNEEQRPGQQHTKDNAGRRLRAWNKLIHSQQNSSIKDKLKVTNDFFNQFYFEKDSDYEGTTDYWKTPEEFIADGGGDCEDFSIAKYFTLLALKVPIKSLRITYVTSRTYNRAHMVLTYYATPQAEPLILDNLVGAILPASRRPDLIPVYSFNGEGLWLAKQRGREKPLGRSTRLDKWRDLILRMRNKGDTP</sequence>
<dbReference type="EMBL" id="LNYX01000002">
    <property type="protein sequence ID" value="KTD66173.1"/>
    <property type="molecule type" value="Genomic_DNA"/>
</dbReference>
<dbReference type="AlphaFoldDB" id="A0A0W0ZAL2"/>
<dbReference type="Gene3D" id="3.10.620.30">
    <property type="match status" value="1"/>
</dbReference>
<organism evidence="1 2">
    <name type="scientific">Legionella spiritensis</name>
    <dbReference type="NCBI Taxonomy" id="452"/>
    <lineage>
        <taxon>Bacteria</taxon>
        <taxon>Pseudomonadati</taxon>
        <taxon>Pseudomonadota</taxon>
        <taxon>Gammaproteobacteria</taxon>
        <taxon>Legionellales</taxon>
        <taxon>Legionellaceae</taxon>
        <taxon>Legionella</taxon>
    </lineage>
</organism>
<evidence type="ECO:0000313" key="2">
    <source>
        <dbReference type="Proteomes" id="UP000054877"/>
    </source>
</evidence>
<name>A0A0W0ZAL2_LEGSP</name>
<gene>
    <name evidence="1" type="ORF">Lspi_0236</name>
</gene>
<evidence type="ECO:0000313" key="1">
    <source>
        <dbReference type="EMBL" id="KTD66173.1"/>
    </source>
</evidence>
<keyword evidence="2" id="KW-1185">Reference proteome</keyword>
<reference evidence="1 2" key="1">
    <citation type="submission" date="2015-11" db="EMBL/GenBank/DDBJ databases">
        <title>Genomic analysis of 38 Legionella species identifies large and diverse effector repertoires.</title>
        <authorList>
            <person name="Burstein D."/>
            <person name="Amaro F."/>
            <person name="Zusman T."/>
            <person name="Lifshitz Z."/>
            <person name="Cohen O."/>
            <person name="Gilbert J.A."/>
            <person name="Pupko T."/>
            <person name="Shuman H.A."/>
            <person name="Segal G."/>
        </authorList>
    </citation>
    <scope>NUCLEOTIDE SEQUENCE [LARGE SCALE GENOMIC DNA]</scope>
    <source>
        <strain evidence="1 2">Mt.St.Helens-9</strain>
    </source>
</reference>
<dbReference type="PANTHER" id="PTHR39327:SF1">
    <property type="entry name" value="BLR5470 PROTEIN"/>
    <property type="match status" value="1"/>
</dbReference>
<dbReference type="PATRIC" id="fig|452.5.peg.259"/>
<protein>
    <submittedName>
        <fullName evidence="1">Periplasmic protein</fullName>
    </submittedName>
</protein>
<dbReference type="Proteomes" id="UP000054877">
    <property type="component" value="Unassembled WGS sequence"/>
</dbReference>
<dbReference type="Pfam" id="PF06035">
    <property type="entry name" value="Peptidase_C93"/>
    <property type="match status" value="1"/>
</dbReference>
<proteinExistence type="predicted"/>